<evidence type="ECO:0000313" key="7">
    <source>
        <dbReference type="EMBL" id="MRG96240.1"/>
    </source>
</evidence>
<name>A0A6N7Q0I1_9BACT</name>
<feature type="region of interest" description="Disordered" evidence="5">
    <location>
        <begin position="1"/>
        <end position="30"/>
    </location>
</feature>
<gene>
    <name evidence="7" type="ORF">GF068_30600</name>
</gene>
<dbReference type="InterPro" id="IPR000719">
    <property type="entry name" value="Prot_kinase_dom"/>
</dbReference>
<evidence type="ECO:0000256" key="5">
    <source>
        <dbReference type="SAM" id="MobiDB-lite"/>
    </source>
</evidence>
<dbReference type="InterPro" id="IPR041664">
    <property type="entry name" value="AAA_16"/>
</dbReference>
<reference evidence="7 8" key="1">
    <citation type="submission" date="2019-10" db="EMBL/GenBank/DDBJ databases">
        <title>A soil myxobacterium in the family Polyangiaceae.</title>
        <authorList>
            <person name="Li Y."/>
            <person name="Wang J."/>
        </authorList>
    </citation>
    <scope>NUCLEOTIDE SEQUENCE [LARGE SCALE GENOMIC DNA]</scope>
    <source>
        <strain evidence="7 8">DSM 14734</strain>
    </source>
</reference>
<sequence>MPPTKNETPTHPPMEGPRRDGPGGTRLGPGSLVAGRFLLERTAGRGGMGEVFRARDVQIGRDVALKLLHEDTISRELSERFDREARLLSQLGHPGIVSYLAHGAAEDGRPYLALEWLAGQDLGQRLAEGPLDPSDCVTLLRKVADALAAAHARGILHRDIKPSNLFLRDGRVEGVTLLDFGIARSSLSTTALTRPGALLGTPGYMAPEQARGEDEIGPSADVFALGCVAFQCLTGQPPFFASSALVILAKVLFEEAPSVAALRPGTPPGLAALVARMLEKDPSRRPADAAALRDELARLADDTSEASEGAPLSASMALSGDALQLLSVVVALSGAEPSSGEEDTLSARAAWLSHREALRARLLRLGGRVEWLASGALVVVVTPAQSAVDQATQAALCALAVQESWPEAHVALTTGRGVLKEKTLVGEAIERAFLIVAPRVGAIAPEDPEPEPRPATEAGVFLDDLSAKLLEPRFGITRTADGPILRGQRPSGADESRLLLGRPTPCVGRERELAVLFAAIDGAFEHAEPAGALVVAPPGAGKSRLRHEFLRRLRARRGPIEVLLGSGAPLSAGSPYALICEALRRLCEVDPGDPPARREEKIRARVARHVAPEDQRRVGEFLATMCGVVTEAPSALLRAAFRDPKIMHEQIQRAFLDLLAAECAEKPVLLVLEDLHWGDPATVKLVDAALVERRELPFFVLALARPEVTEVFPKLWSGRIVHLIRLAGLRPRAAEELVTAVLGPDVPAASVTRIVEQSAGNVLFLEELIRAASEGKAEGQPETVLAMLQARLSCLDLSSRRVLSAASIFGQTFWRGGLVALLGRQHDTITTDERLFELVQAEILERRARSRFPGETEYGFRHVLLRDAAHGLLTDADRGLGHRLACSYLEQVGEMDPMVLAEHARAGGDLDRAAVHYLSAARQSYQQDDFDSMRIRAERGLACDPRGELRGKLLALEFEACMWRLDWHRGVQIGKEALALLPEGSVAWSDAVSSFLIIAVNMSMRDEVDALVRILEDLEPAPDAVAPCLLLLGSANIALGMTGSGAPAARLLSRLEALAPRLPEGELLARGHMCLARACFAYFITGDLGAVLELCREGMVVYAAACSSRWGGMSLCLLVAALAALGDEDTAARRLREGLETALRRNDEFLLSTTRFYRMLVLAERCAPEDWAEIEDLARFLIDQRAMEDTIGVAYGALARVFLAAGRFVEAREAAEQAIEILQYVRGWRPAIERTLILALLGEGRPDEARQVAEEVVRWMETQGGCAGYAEMPLRLAIIEARVATGDMPAAREALAEAHRRLEWRLERIEDPTLRALHHDLPEHVRLRDLARAPDAEGP</sequence>
<dbReference type="PANTHER" id="PTHR43289">
    <property type="entry name" value="MITOGEN-ACTIVATED PROTEIN KINASE KINASE KINASE 20-RELATED"/>
    <property type="match status" value="1"/>
</dbReference>
<dbReference type="Pfam" id="PF13191">
    <property type="entry name" value="AAA_16"/>
    <property type="match status" value="1"/>
</dbReference>
<keyword evidence="2" id="KW-0547">Nucleotide-binding</keyword>
<dbReference type="SUPFAM" id="SSF52540">
    <property type="entry name" value="P-loop containing nucleoside triphosphate hydrolases"/>
    <property type="match status" value="1"/>
</dbReference>
<evidence type="ECO:0000256" key="3">
    <source>
        <dbReference type="ARBA" id="ARBA00022777"/>
    </source>
</evidence>
<dbReference type="PANTHER" id="PTHR43289:SF6">
    <property type="entry name" value="SERINE_THREONINE-PROTEIN KINASE NEKL-3"/>
    <property type="match status" value="1"/>
</dbReference>
<dbReference type="OrthoDB" id="5495610at2"/>
<dbReference type="InterPro" id="IPR011009">
    <property type="entry name" value="Kinase-like_dom_sf"/>
</dbReference>
<dbReference type="GO" id="GO:0004674">
    <property type="term" value="F:protein serine/threonine kinase activity"/>
    <property type="evidence" value="ECO:0007669"/>
    <property type="project" value="TreeGrafter"/>
</dbReference>
<dbReference type="SUPFAM" id="SSF56112">
    <property type="entry name" value="Protein kinase-like (PK-like)"/>
    <property type="match status" value="1"/>
</dbReference>
<dbReference type="Proteomes" id="UP000440224">
    <property type="component" value="Unassembled WGS sequence"/>
</dbReference>
<evidence type="ECO:0000256" key="2">
    <source>
        <dbReference type="ARBA" id="ARBA00022741"/>
    </source>
</evidence>
<dbReference type="Gene3D" id="1.10.510.10">
    <property type="entry name" value="Transferase(Phosphotransferase) domain 1"/>
    <property type="match status" value="1"/>
</dbReference>
<keyword evidence="4" id="KW-0067">ATP-binding</keyword>
<feature type="domain" description="Protein kinase" evidence="6">
    <location>
        <begin position="37"/>
        <end position="297"/>
    </location>
</feature>
<evidence type="ECO:0000256" key="4">
    <source>
        <dbReference type="ARBA" id="ARBA00022840"/>
    </source>
</evidence>
<dbReference type="SMART" id="SM00220">
    <property type="entry name" value="S_TKc"/>
    <property type="match status" value="1"/>
</dbReference>
<keyword evidence="3 7" id="KW-0418">Kinase</keyword>
<protein>
    <submittedName>
        <fullName evidence="7">Protein kinase</fullName>
    </submittedName>
</protein>
<dbReference type="Gene3D" id="3.30.200.20">
    <property type="entry name" value="Phosphorylase Kinase, domain 1"/>
    <property type="match status" value="1"/>
</dbReference>
<dbReference type="InterPro" id="IPR011990">
    <property type="entry name" value="TPR-like_helical_dom_sf"/>
</dbReference>
<evidence type="ECO:0000259" key="6">
    <source>
        <dbReference type="PROSITE" id="PS50011"/>
    </source>
</evidence>
<dbReference type="Pfam" id="PF00069">
    <property type="entry name" value="Pkinase"/>
    <property type="match status" value="1"/>
</dbReference>
<evidence type="ECO:0000256" key="1">
    <source>
        <dbReference type="ARBA" id="ARBA00022679"/>
    </source>
</evidence>
<keyword evidence="1" id="KW-0808">Transferase</keyword>
<proteinExistence type="predicted"/>
<comment type="caution">
    <text evidence="7">The sequence shown here is derived from an EMBL/GenBank/DDBJ whole genome shotgun (WGS) entry which is preliminary data.</text>
</comment>
<dbReference type="InterPro" id="IPR008271">
    <property type="entry name" value="Ser/Thr_kinase_AS"/>
</dbReference>
<organism evidence="7 8">
    <name type="scientific">Polyangium spumosum</name>
    <dbReference type="NCBI Taxonomy" id="889282"/>
    <lineage>
        <taxon>Bacteria</taxon>
        <taxon>Pseudomonadati</taxon>
        <taxon>Myxococcota</taxon>
        <taxon>Polyangia</taxon>
        <taxon>Polyangiales</taxon>
        <taxon>Polyangiaceae</taxon>
        <taxon>Polyangium</taxon>
    </lineage>
</organism>
<dbReference type="GO" id="GO:0005524">
    <property type="term" value="F:ATP binding"/>
    <property type="evidence" value="ECO:0007669"/>
    <property type="project" value="UniProtKB-KW"/>
</dbReference>
<dbReference type="RefSeq" id="WP_153823036.1">
    <property type="nucleotide sequence ID" value="NZ_WJIE01000010.1"/>
</dbReference>
<dbReference type="PROSITE" id="PS00108">
    <property type="entry name" value="PROTEIN_KINASE_ST"/>
    <property type="match status" value="1"/>
</dbReference>
<dbReference type="InterPro" id="IPR027417">
    <property type="entry name" value="P-loop_NTPase"/>
</dbReference>
<dbReference type="PROSITE" id="PS50011">
    <property type="entry name" value="PROTEIN_KINASE_DOM"/>
    <property type="match status" value="1"/>
</dbReference>
<dbReference type="SUPFAM" id="SSF48452">
    <property type="entry name" value="TPR-like"/>
    <property type="match status" value="1"/>
</dbReference>
<accession>A0A6N7Q0I1</accession>
<dbReference type="EMBL" id="WJIE01000010">
    <property type="protein sequence ID" value="MRG96240.1"/>
    <property type="molecule type" value="Genomic_DNA"/>
</dbReference>
<dbReference type="Gene3D" id="1.25.40.10">
    <property type="entry name" value="Tetratricopeptide repeat domain"/>
    <property type="match status" value="1"/>
</dbReference>
<evidence type="ECO:0000313" key="8">
    <source>
        <dbReference type="Proteomes" id="UP000440224"/>
    </source>
</evidence>
<keyword evidence="8" id="KW-1185">Reference proteome</keyword>
<dbReference type="CDD" id="cd14014">
    <property type="entry name" value="STKc_PknB_like"/>
    <property type="match status" value="1"/>
</dbReference>